<dbReference type="Proteomes" id="UP001073122">
    <property type="component" value="Unassembled WGS sequence"/>
</dbReference>
<proteinExistence type="predicted"/>
<accession>A0ABT3XVH1</accession>
<evidence type="ECO:0000313" key="3">
    <source>
        <dbReference type="Proteomes" id="UP001073122"/>
    </source>
</evidence>
<protein>
    <recommendedName>
        <fullName evidence="1">DUF8202 domain-containing protein</fullName>
    </recommendedName>
</protein>
<keyword evidence="3" id="KW-1185">Reference proteome</keyword>
<dbReference type="RefSeq" id="WP_267266942.1">
    <property type="nucleotide sequence ID" value="NZ_JAOVZW010000021.1"/>
</dbReference>
<dbReference type="EMBL" id="JAOVZW010000021">
    <property type="protein sequence ID" value="MCX8525686.1"/>
    <property type="molecule type" value="Genomic_DNA"/>
</dbReference>
<sequence>MKKIFYFIIVFMISLVNAQTSIFGGVSGLAYRKNNVRDTILPTDTLYNKLMNFHFIKDTSSGNFFKKLSTGLNQSSIFMVSNKFGGAEKKVYAKVGSTFINSNGIYDFNDTLKINSAQPGHKIMTFAKSDPKNKINPIIFINKKTDPTLLIPEILVFNTNLSTINKQKIETYLSIKYGITINDISEKNYISANNEVIWDSKKNKNYNFRITGIGRDDITGLYQKQSKNWEDNNFAASLGLVQVTNNQNLNTLNTDSFLLWGDNNQALSFKEADLLSAHPKRDMARIWKAQVKNSGAIHIKTNLYLNHSGLGQNDKIRLRIFANDSNYQTDNSFDILGERLNDSVYIFKDAILDSDQDGIDYFTFNLNDSQSEISVQITSTCEDLGNGVVKISLPENILPYQYILERTLTNQTVVNSTTGTSSTIVFNNLPADKYRLRIRKQGQTDIVRTFDLEGIINQNVDSHYLWEGVPIELDLNTATYQYKLISPVGNMTQVAPYKLNGTGNYQLKIKNKLGCEITKTLSVLNQSDYESLQNNSLFKSISVSPNPSHDGNLTVKVELKSAKPLTIKIFNSLGVLVKEGQYSSATIFSIPMSIPSVVGYYNIKILIPEEGKGVNFLIN</sequence>
<reference evidence="2" key="1">
    <citation type="submission" date="2022-10" db="EMBL/GenBank/DDBJ databases">
        <title>Chryseobacterium sp. nov., a novel bacterial species.</title>
        <authorList>
            <person name="Cao Y."/>
        </authorList>
    </citation>
    <scope>NUCLEOTIDE SEQUENCE</scope>
    <source>
        <strain evidence="2">CCTCC AB2015118</strain>
    </source>
</reference>
<feature type="domain" description="DUF8202" evidence="1">
    <location>
        <begin position="166"/>
        <end position="335"/>
    </location>
</feature>
<dbReference type="Pfam" id="PF26628">
    <property type="entry name" value="DUF8202"/>
    <property type="match status" value="1"/>
</dbReference>
<organism evidence="2 3">
    <name type="scientific">Chryseobacterium formosus</name>
    <dbReference type="NCBI Taxonomy" id="1537363"/>
    <lineage>
        <taxon>Bacteria</taxon>
        <taxon>Pseudomonadati</taxon>
        <taxon>Bacteroidota</taxon>
        <taxon>Flavobacteriia</taxon>
        <taxon>Flavobacteriales</taxon>
        <taxon>Weeksellaceae</taxon>
        <taxon>Chryseobacterium group</taxon>
        <taxon>Chryseobacterium</taxon>
    </lineage>
</organism>
<dbReference type="InterPro" id="IPR058515">
    <property type="entry name" value="DUF8202"/>
</dbReference>
<name>A0ABT3XVH1_9FLAO</name>
<evidence type="ECO:0000313" key="2">
    <source>
        <dbReference type="EMBL" id="MCX8525686.1"/>
    </source>
</evidence>
<gene>
    <name evidence="2" type="ORF">OF897_17360</name>
</gene>
<evidence type="ECO:0000259" key="1">
    <source>
        <dbReference type="Pfam" id="PF26628"/>
    </source>
</evidence>
<comment type="caution">
    <text evidence="2">The sequence shown here is derived from an EMBL/GenBank/DDBJ whole genome shotgun (WGS) entry which is preliminary data.</text>
</comment>